<evidence type="ECO:0008006" key="4">
    <source>
        <dbReference type="Google" id="ProtNLM"/>
    </source>
</evidence>
<sequence>MLSALRIATAAAACGVLVVGVAGCKDDGRPSAGGSTQPSTSAAASVDPSNSPAGSPSASASASASATRKPTSAPPTGGGGGGGSTGGPRTNGKPDASSTGVRPGTQLTVVNGDQTFSTDNQVISGKDFHGFVKVTGKNIRFVNCVFRGRATSSNNALLDTDRGTGTVVEDSEFVPSNPSATLDGVYANNLSIYRANIHGSVDGVKTGSNVLVQDSYIHDMSWFASDPNQGGGATHNDGVQGFLGDSNVVLKHNNIDMSTTHDGNAAFQDSAKNARVEDNWLDGGGCTLNFNHVNAPLGGIVVINNRFGRHSSFKCPILLSTQTTLTTNSGNVWADTGQPIPAPQRHD</sequence>
<feature type="compositionally biased region" description="Gly residues" evidence="1">
    <location>
        <begin position="76"/>
        <end position="86"/>
    </location>
</feature>
<protein>
    <recommendedName>
        <fullName evidence="4">Right handed beta helix domain-containing protein</fullName>
    </recommendedName>
</protein>
<name>A0ABP8D5Y2_9ACTN</name>
<feature type="compositionally biased region" description="Low complexity" evidence="1">
    <location>
        <begin position="48"/>
        <end position="75"/>
    </location>
</feature>
<accession>A0ABP8D5Y2</accession>
<dbReference type="InterPro" id="IPR011050">
    <property type="entry name" value="Pectin_lyase_fold/virulence"/>
</dbReference>
<gene>
    <name evidence="2" type="ORF">GCM10022255_027380</name>
</gene>
<organism evidence="2 3">
    <name type="scientific">Dactylosporangium darangshiense</name>
    <dbReference type="NCBI Taxonomy" id="579108"/>
    <lineage>
        <taxon>Bacteria</taxon>
        <taxon>Bacillati</taxon>
        <taxon>Actinomycetota</taxon>
        <taxon>Actinomycetes</taxon>
        <taxon>Micromonosporales</taxon>
        <taxon>Micromonosporaceae</taxon>
        <taxon>Dactylosporangium</taxon>
    </lineage>
</organism>
<dbReference type="PROSITE" id="PS51257">
    <property type="entry name" value="PROKAR_LIPOPROTEIN"/>
    <property type="match status" value="1"/>
</dbReference>
<dbReference type="RefSeq" id="WP_345125335.1">
    <property type="nucleotide sequence ID" value="NZ_BAABAT010000005.1"/>
</dbReference>
<keyword evidence="3" id="KW-1185">Reference proteome</keyword>
<evidence type="ECO:0000313" key="2">
    <source>
        <dbReference type="EMBL" id="GAA4248231.1"/>
    </source>
</evidence>
<proteinExistence type="predicted"/>
<feature type="compositionally biased region" description="Polar residues" evidence="1">
    <location>
        <begin position="33"/>
        <end position="43"/>
    </location>
</feature>
<evidence type="ECO:0000313" key="3">
    <source>
        <dbReference type="Proteomes" id="UP001500620"/>
    </source>
</evidence>
<feature type="region of interest" description="Disordered" evidence="1">
    <location>
        <begin position="28"/>
        <end position="113"/>
    </location>
</feature>
<dbReference type="EMBL" id="BAABAT010000005">
    <property type="protein sequence ID" value="GAA4248231.1"/>
    <property type="molecule type" value="Genomic_DNA"/>
</dbReference>
<comment type="caution">
    <text evidence="2">The sequence shown here is derived from an EMBL/GenBank/DDBJ whole genome shotgun (WGS) entry which is preliminary data.</text>
</comment>
<dbReference type="Proteomes" id="UP001500620">
    <property type="component" value="Unassembled WGS sequence"/>
</dbReference>
<dbReference type="SUPFAM" id="SSF51126">
    <property type="entry name" value="Pectin lyase-like"/>
    <property type="match status" value="1"/>
</dbReference>
<reference evidence="3" key="1">
    <citation type="journal article" date="2019" name="Int. J. Syst. Evol. Microbiol.">
        <title>The Global Catalogue of Microorganisms (GCM) 10K type strain sequencing project: providing services to taxonomists for standard genome sequencing and annotation.</title>
        <authorList>
            <consortium name="The Broad Institute Genomics Platform"/>
            <consortium name="The Broad Institute Genome Sequencing Center for Infectious Disease"/>
            <person name="Wu L."/>
            <person name="Ma J."/>
        </authorList>
    </citation>
    <scope>NUCLEOTIDE SEQUENCE [LARGE SCALE GENOMIC DNA]</scope>
    <source>
        <strain evidence="3">JCM 17441</strain>
    </source>
</reference>
<evidence type="ECO:0000256" key="1">
    <source>
        <dbReference type="SAM" id="MobiDB-lite"/>
    </source>
</evidence>
<feature type="compositionally biased region" description="Polar residues" evidence="1">
    <location>
        <begin position="96"/>
        <end position="113"/>
    </location>
</feature>